<organism evidence="1 2">
    <name type="scientific">Babesia caballi</name>
    <dbReference type="NCBI Taxonomy" id="5871"/>
    <lineage>
        <taxon>Eukaryota</taxon>
        <taxon>Sar</taxon>
        <taxon>Alveolata</taxon>
        <taxon>Apicomplexa</taxon>
        <taxon>Aconoidasida</taxon>
        <taxon>Piroplasmida</taxon>
        <taxon>Babesiidae</taxon>
        <taxon>Babesia</taxon>
    </lineage>
</organism>
<dbReference type="GeneID" id="94196715"/>
<reference evidence="1 2" key="1">
    <citation type="submission" date="2021-06" db="EMBL/GenBank/DDBJ databases">
        <title>Genome sequence of Babesia caballi.</title>
        <authorList>
            <person name="Yamagishi J."/>
            <person name="Kidaka T."/>
            <person name="Ochi A."/>
        </authorList>
    </citation>
    <scope>NUCLEOTIDE SEQUENCE [LARGE SCALE GENOMIC DNA]</scope>
    <source>
        <strain evidence="1">USDA-D6B2</strain>
    </source>
</reference>
<comment type="caution">
    <text evidence="1">The sequence shown here is derived from an EMBL/GenBank/DDBJ whole genome shotgun (WGS) entry which is preliminary data.</text>
</comment>
<accession>A0AAV4M325</accession>
<keyword evidence="2" id="KW-1185">Reference proteome</keyword>
<dbReference type="Proteomes" id="UP001497744">
    <property type="component" value="Unassembled WGS sequence"/>
</dbReference>
<proteinExistence type="predicted"/>
<evidence type="ECO:0000313" key="1">
    <source>
        <dbReference type="EMBL" id="GIX65234.1"/>
    </source>
</evidence>
<dbReference type="RefSeq" id="XP_067717303.1">
    <property type="nucleotide sequence ID" value="XM_067861202.1"/>
</dbReference>
<sequence>MSVPCTGIPPPETLRDALDFSAWLNDARRNSIKESVGRQLNEKALTYFNGNTVSHDLGGGVKKCFNDMIEHTTELRKLIVYETILNNYGKYHTLEHTNNTDEGCTTFVTIILGLIAPLYNTLYYLYFQVADDFRYQGGATWENMRCDGLQDGHDLKNWLTTAAGVPSSHDSNARLLSGGYSAKAQLSSNRGSHMKDSLDKLVDNGSSLGALPKLLLGLCLNIPNSHSSSAAALVFIAAFCKGVEDGTFDVKVGEHVDLRDLCSSISEKLKKITGAGNERDSYLCALYNSSVVLCNGFLKLDSFDTYVTWLQTHLSEVVDFITQLANDCSKWQYISVRMGNSAGPFPYGFVTTVKWEENQWNRVAPRLATEIKMLINSDGGKGLRDLLNAFKQVPVPLSDKSVNSTTTTAIGTLASAGIVGGTGAALYATNAFGVTTFVKSFL</sequence>
<evidence type="ECO:0000313" key="2">
    <source>
        <dbReference type="Proteomes" id="UP001497744"/>
    </source>
</evidence>
<gene>
    <name evidence="1" type="ORF">BcabD6B2_46690</name>
</gene>
<dbReference type="EMBL" id="BPLF01000004">
    <property type="protein sequence ID" value="GIX65234.1"/>
    <property type="molecule type" value="Genomic_DNA"/>
</dbReference>
<protein>
    <submittedName>
        <fullName evidence="1">Secreted antigen 1</fullName>
    </submittedName>
</protein>
<dbReference type="AlphaFoldDB" id="A0AAV4M325"/>
<name>A0AAV4M325_BABCB</name>